<sequence>MSLFTLRKRSVKNTNNLESRLNKTELQNSFYQKQISKQLEELIDNIKHQKQNSTSLENSEYRNVIHNGNKALLKSNYSLNDVTYNYDINKDTIRLGNNGILTTIPTNIKMLSIVNNICMDADIPIQSDNKIEHIEIIKPNTIDEGIRLTNTVLENTVLEKSLPITSIPVTTTDTIIEQIQTISDNNTSINKYTRIVYIKTTKIFLLFIIFIGVIIVLMSKNNR</sequence>
<dbReference type="AlphaFoldDB" id="A0A6C0BCZ5"/>
<keyword evidence="2" id="KW-0812">Transmembrane</keyword>
<evidence type="ECO:0000256" key="2">
    <source>
        <dbReference type="SAM" id="Phobius"/>
    </source>
</evidence>
<protein>
    <submittedName>
        <fullName evidence="3">Uncharacterized protein</fullName>
    </submittedName>
</protein>
<feature type="coiled-coil region" evidence="1">
    <location>
        <begin position="14"/>
        <end position="59"/>
    </location>
</feature>
<proteinExistence type="predicted"/>
<evidence type="ECO:0000256" key="1">
    <source>
        <dbReference type="SAM" id="Coils"/>
    </source>
</evidence>
<accession>A0A6C0BCZ5</accession>
<dbReference type="EMBL" id="MN739115">
    <property type="protein sequence ID" value="QHS89674.1"/>
    <property type="molecule type" value="Genomic_DNA"/>
</dbReference>
<organism evidence="3">
    <name type="scientific">viral metagenome</name>
    <dbReference type="NCBI Taxonomy" id="1070528"/>
    <lineage>
        <taxon>unclassified sequences</taxon>
        <taxon>metagenomes</taxon>
        <taxon>organismal metagenomes</taxon>
    </lineage>
</organism>
<keyword evidence="1" id="KW-0175">Coiled coil</keyword>
<name>A0A6C0BCZ5_9ZZZZ</name>
<reference evidence="3" key="1">
    <citation type="journal article" date="2020" name="Nature">
        <title>Giant virus diversity and host interactions through global metagenomics.</title>
        <authorList>
            <person name="Schulz F."/>
            <person name="Roux S."/>
            <person name="Paez-Espino D."/>
            <person name="Jungbluth S."/>
            <person name="Walsh D.A."/>
            <person name="Denef V.J."/>
            <person name="McMahon K.D."/>
            <person name="Konstantinidis K.T."/>
            <person name="Eloe-Fadrosh E.A."/>
            <person name="Kyrpides N.C."/>
            <person name="Woyke T."/>
        </authorList>
    </citation>
    <scope>NUCLEOTIDE SEQUENCE</scope>
    <source>
        <strain evidence="3">GVMAG-M-3300010160-26</strain>
    </source>
</reference>
<keyword evidence="2" id="KW-1133">Transmembrane helix</keyword>
<keyword evidence="2" id="KW-0472">Membrane</keyword>
<feature type="transmembrane region" description="Helical" evidence="2">
    <location>
        <begin position="203"/>
        <end position="219"/>
    </location>
</feature>
<evidence type="ECO:0000313" key="3">
    <source>
        <dbReference type="EMBL" id="QHS89674.1"/>
    </source>
</evidence>